<dbReference type="InterPro" id="IPR037171">
    <property type="entry name" value="NagB/RpiA_transferase-like"/>
</dbReference>
<comment type="pathway">
    <text evidence="3">Amino-acid biosynthesis; L-methionine biosynthesis via salvage pathway; L-methionine from S-methyl-5-thio-alpha-D-ribose 1-phosphate: step 1/6.</text>
</comment>
<protein>
    <recommendedName>
        <fullName evidence="3">Methylthioribose-1-phosphate isomerase</fullName>
        <shortName evidence="3">M1Pi</shortName>
        <shortName evidence="3">MTR-1-P isomerase</shortName>
        <ecNumber evidence="3">5.3.1.23</ecNumber>
    </recommendedName>
    <alternativeName>
        <fullName evidence="3">S-methyl-5-thioribose-1-phosphate isomerase</fullName>
    </alternativeName>
</protein>
<feature type="binding site" evidence="3">
    <location>
        <position position="82"/>
    </location>
    <ligand>
        <name>substrate</name>
    </ligand>
</feature>
<comment type="function">
    <text evidence="3">Catalyzes the interconversion of methylthioribose-1-phosphate (MTR-1-P) into methylthioribulose-1-phosphate (MTRu-1-P).</text>
</comment>
<organism evidence="4 5">
    <name type="scientific">Phytohabitans suffuscus</name>
    <dbReference type="NCBI Taxonomy" id="624315"/>
    <lineage>
        <taxon>Bacteria</taxon>
        <taxon>Bacillati</taxon>
        <taxon>Actinomycetota</taxon>
        <taxon>Actinomycetes</taxon>
        <taxon>Micromonosporales</taxon>
        <taxon>Micromonosporaceae</taxon>
    </lineage>
</organism>
<dbReference type="InterPro" id="IPR027363">
    <property type="entry name" value="M1Pi_N"/>
</dbReference>
<evidence type="ECO:0000256" key="3">
    <source>
        <dbReference type="HAMAP-Rule" id="MF_01678"/>
    </source>
</evidence>
<dbReference type="FunFam" id="3.40.50.10470:FF:000006">
    <property type="entry name" value="Methylthioribose-1-phosphate isomerase"/>
    <property type="match status" value="1"/>
</dbReference>
<dbReference type="UniPathway" id="UPA00904">
    <property type="reaction ID" value="UER00874"/>
</dbReference>
<feature type="binding site" evidence="3">
    <location>
        <begin position="236"/>
        <end position="237"/>
    </location>
    <ligand>
        <name>substrate</name>
    </ligand>
</feature>
<evidence type="ECO:0000256" key="1">
    <source>
        <dbReference type="ARBA" id="ARBA00023235"/>
    </source>
</evidence>
<keyword evidence="3" id="KW-0028">Amino-acid biosynthesis</keyword>
<evidence type="ECO:0000313" key="4">
    <source>
        <dbReference type="EMBL" id="BCB82750.1"/>
    </source>
</evidence>
<dbReference type="Gene3D" id="1.20.120.420">
    <property type="entry name" value="translation initiation factor eif-2b, domain 1"/>
    <property type="match status" value="1"/>
</dbReference>
<feature type="site" description="Transition state stabilizer" evidence="3">
    <location>
        <position position="146"/>
    </location>
</feature>
<gene>
    <name evidence="3 4" type="primary">mtnA</name>
    <name evidence="4" type="ORF">Psuf_000630</name>
</gene>
<dbReference type="HAMAP" id="MF_01678">
    <property type="entry name" value="Salvage_MtnA"/>
    <property type="match status" value="1"/>
</dbReference>
<sequence>MRTIDWRDGRVVAIEQTRLPHDRVLVEIDTVEDLVSAIKRLAIRGAPALGAAGALGTALAARLYAGDPAAVRSAAAALRAARPTAVNLAWGVDRALARLGQGPEAVLAEALAVLQEDVECNRALSERGARWLTESLGGPLAIQTHCNAGALACVEWGTALGVVRSLRERDALRHVYAAETRPLLQGARLTSWELADMKVPHTLVVDSASASVLARGLADAVVVGADRIAANGDVVNKVGTFPLALAAAHAGAPMVVAAPESTIDLATPTGAEVEIEIRGSDEVTRWGGVPVALAGTDTLNYAFDVTPAALVTAIVTERRIILPSAGGRPDDRYER</sequence>
<feature type="binding site" evidence="3">
    <location>
        <begin position="44"/>
        <end position="46"/>
    </location>
    <ligand>
        <name>substrate</name>
    </ligand>
</feature>
<dbReference type="InterPro" id="IPR042529">
    <property type="entry name" value="IF_2B-like_C"/>
</dbReference>
<dbReference type="PANTHER" id="PTHR43475">
    <property type="entry name" value="METHYLTHIORIBOSE-1-PHOSPHATE ISOMERASE"/>
    <property type="match status" value="1"/>
</dbReference>
<evidence type="ECO:0000256" key="2">
    <source>
        <dbReference type="ARBA" id="ARBA00052401"/>
    </source>
</evidence>
<dbReference type="Pfam" id="PF01008">
    <property type="entry name" value="IF-2B"/>
    <property type="match status" value="1"/>
</dbReference>
<reference evidence="4 5" key="1">
    <citation type="submission" date="2020-03" db="EMBL/GenBank/DDBJ databases">
        <title>Whole genome shotgun sequence of Phytohabitans suffuscus NBRC 105367.</title>
        <authorList>
            <person name="Komaki H."/>
            <person name="Tamura T."/>
        </authorList>
    </citation>
    <scope>NUCLEOTIDE SEQUENCE [LARGE SCALE GENOMIC DNA]</scope>
    <source>
        <strain evidence="4 5">NBRC 105367</strain>
    </source>
</reference>
<dbReference type="GO" id="GO:0046523">
    <property type="term" value="F:S-methyl-5-thioribose-1-phosphate isomerase activity"/>
    <property type="evidence" value="ECO:0007669"/>
    <property type="project" value="UniProtKB-UniRule"/>
</dbReference>
<dbReference type="NCBIfam" id="TIGR00512">
    <property type="entry name" value="salvage_mtnA"/>
    <property type="match status" value="1"/>
</dbReference>
<dbReference type="AlphaFoldDB" id="A0A6F8Y9L6"/>
<dbReference type="InterPro" id="IPR000649">
    <property type="entry name" value="IF-2B-related"/>
</dbReference>
<proteinExistence type="inferred from homology"/>
<dbReference type="SUPFAM" id="SSF100950">
    <property type="entry name" value="NagB/RpiA/CoA transferase-like"/>
    <property type="match status" value="1"/>
</dbReference>
<dbReference type="KEGG" id="psuu:Psuf_000630"/>
<dbReference type="Gene3D" id="3.40.50.10470">
    <property type="entry name" value="Translation initiation factor eif-2b, domain 2"/>
    <property type="match status" value="1"/>
</dbReference>
<accession>A0A6F8Y9L6</accession>
<reference evidence="4 5" key="2">
    <citation type="submission" date="2020-03" db="EMBL/GenBank/DDBJ databases">
        <authorList>
            <person name="Ichikawa N."/>
            <person name="Kimura A."/>
            <person name="Kitahashi Y."/>
            <person name="Uohara A."/>
        </authorList>
    </citation>
    <scope>NUCLEOTIDE SEQUENCE [LARGE SCALE GENOMIC DNA]</scope>
    <source>
        <strain evidence="4 5">NBRC 105367</strain>
    </source>
</reference>
<feature type="active site" description="Proton donor" evidence="3">
    <location>
        <position position="226"/>
    </location>
</feature>
<evidence type="ECO:0000313" key="5">
    <source>
        <dbReference type="Proteomes" id="UP000503011"/>
    </source>
</evidence>
<dbReference type="Proteomes" id="UP000503011">
    <property type="component" value="Chromosome"/>
</dbReference>
<dbReference type="EC" id="5.3.1.23" evidence="3"/>
<dbReference type="NCBIfam" id="NF004326">
    <property type="entry name" value="PRK05720.1"/>
    <property type="match status" value="1"/>
</dbReference>
<dbReference type="GO" id="GO:0019509">
    <property type="term" value="P:L-methionine salvage from methylthioadenosine"/>
    <property type="evidence" value="ECO:0007669"/>
    <property type="project" value="UniProtKB-UniRule"/>
</dbReference>
<dbReference type="NCBIfam" id="TIGR00524">
    <property type="entry name" value="eIF-2B_rel"/>
    <property type="match status" value="1"/>
</dbReference>
<feature type="binding site" evidence="3">
    <location>
        <position position="185"/>
    </location>
    <ligand>
        <name>substrate</name>
    </ligand>
</feature>
<comment type="catalytic activity">
    <reaction evidence="2 3">
        <text>5-(methylsulfanyl)-alpha-D-ribose 1-phosphate = 5-(methylsulfanyl)-D-ribulose 1-phosphate</text>
        <dbReference type="Rhea" id="RHEA:19989"/>
        <dbReference type="ChEBI" id="CHEBI:58533"/>
        <dbReference type="ChEBI" id="CHEBI:58548"/>
        <dbReference type="EC" id="5.3.1.23"/>
    </reaction>
</comment>
<dbReference type="InterPro" id="IPR005251">
    <property type="entry name" value="IF-M1Pi"/>
</dbReference>
<comment type="similarity">
    <text evidence="3">Belongs to the EIF-2B alpha/beta/delta subunits family. MtnA subfamily.</text>
</comment>
<keyword evidence="1 3" id="KW-0413">Isomerase</keyword>
<dbReference type="PANTHER" id="PTHR43475:SF1">
    <property type="entry name" value="METHYLTHIORIBOSE-1-PHOSPHATE ISOMERASE"/>
    <property type="match status" value="1"/>
</dbReference>
<name>A0A6F8Y9L6_9ACTN</name>
<dbReference type="InterPro" id="IPR011559">
    <property type="entry name" value="Initiation_fac_2B_a/b/d"/>
</dbReference>
<dbReference type="EMBL" id="AP022871">
    <property type="protein sequence ID" value="BCB82750.1"/>
    <property type="molecule type" value="Genomic_DNA"/>
</dbReference>
<dbReference type="FunFam" id="1.20.120.420:FF:000003">
    <property type="entry name" value="Methylthioribose-1-phosphate isomerase"/>
    <property type="match status" value="1"/>
</dbReference>
<dbReference type="RefSeq" id="WP_173152455.1">
    <property type="nucleotide sequence ID" value="NZ_AP022871.1"/>
</dbReference>
<keyword evidence="3" id="KW-0486">Methionine biosynthesis</keyword>
<keyword evidence="5" id="KW-1185">Reference proteome</keyword>